<feature type="region of interest" description="Disordered" evidence="1">
    <location>
        <begin position="1"/>
        <end position="28"/>
    </location>
</feature>
<dbReference type="STRING" id="39947.A0A0P0XWM6"/>
<feature type="non-terminal residue" evidence="2">
    <location>
        <position position="152"/>
    </location>
</feature>
<dbReference type="PANTHER" id="PTHR21320">
    <property type="entry name" value="CYTOCHROME C OXIDASE ASSEMBLY PROTEIN COX11-RELATED"/>
    <property type="match status" value="1"/>
</dbReference>
<proteinExistence type="predicted"/>
<name>A0A0P0XWM6_ORYSJ</name>
<dbReference type="SMR" id="A0A0P0XWM6"/>
<evidence type="ECO:0000256" key="1">
    <source>
        <dbReference type="SAM" id="MobiDB-lite"/>
    </source>
</evidence>
<reference evidence="3" key="1">
    <citation type="journal article" date="2005" name="Nature">
        <title>The map-based sequence of the rice genome.</title>
        <authorList>
            <consortium name="International rice genome sequencing project (IRGSP)"/>
            <person name="Matsumoto T."/>
            <person name="Wu J."/>
            <person name="Kanamori H."/>
            <person name="Katayose Y."/>
            <person name="Fujisawa M."/>
            <person name="Namiki N."/>
            <person name="Mizuno H."/>
            <person name="Yamamoto K."/>
            <person name="Antonio B.A."/>
            <person name="Baba T."/>
            <person name="Sakata K."/>
            <person name="Nagamura Y."/>
            <person name="Aoki H."/>
            <person name="Arikawa K."/>
            <person name="Arita K."/>
            <person name="Bito T."/>
            <person name="Chiden Y."/>
            <person name="Fujitsuka N."/>
            <person name="Fukunaka R."/>
            <person name="Hamada M."/>
            <person name="Harada C."/>
            <person name="Hayashi A."/>
            <person name="Hijishita S."/>
            <person name="Honda M."/>
            <person name="Hosokawa S."/>
            <person name="Ichikawa Y."/>
            <person name="Idonuma A."/>
            <person name="Iijima M."/>
            <person name="Ikeda M."/>
            <person name="Ikeno M."/>
            <person name="Ito K."/>
            <person name="Ito S."/>
            <person name="Ito T."/>
            <person name="Ito Y."/>
            <person name="Ito Y."/>
            <person name="Iwabuchi A."/>
            <person name="Kamiya K."/>
            <person name="Karasawa W."/>
            <person name="Kurita K."/>
            <person name="Katagiri S."/>
            <person name="Kikuta A."/>
            <person name="Kobayashi H."/>
            <person name="Kobayashi N."/>
            <person name="Machita K."/>
            <person name="Maehara T."/>
            <person name="Masukawa M."/>
            <person name="Mizubayashi T."/>
            <person name="Mukai Y."/>
            <person name="Nagasaki H."/>
            <person name="Nagata Y."/>
            <person name="Naito S."/>
            <person name="Nakashima M."/>
            <person name="Nakama Y."/>
            <person name="Nakamichi Y."/>
            <person name="Nakamura M."/>
            <person name="Meguro A."/>
            <person name="Negishi M."/>
            <person name="Ohta I."/>
            <person name="Ohta T."/>
            <person name="Okamoto M."/>
            <person name="Ono N."/>
            <person name="Saji S."/>
            <person name="Sakaguchi M."/>
            <person name="Sakai K."/>
            <person name="Shibata M."/>
            <person name="Shimokawa T."/>
            <person name="Song J."/>
            <person name="Takazaki Y."/>
            <person name="Terasawa K."/>
            <person name="Tsugane M."/>
            <person name="Tsuji K."/>
            <person name="Ueda S."/>
            <person name="Waki K."/>
            <person name="Yamagata H."/>
            <person name="Yamamoto M."/>
            <person name="Yamamoto S."/>
            <person name="Yamane H."/>
            <person name="Yoshiki S."/>
            <person name="Yoshihara R."/>
            <person name="Yukawa K."/>
            <person name="Zhong H."/>
            <person name="Yano M."/>
            <person name="Yuan Q."/>
            <person name="Ouyang S."/>
            <person name="Liu J."/>
            <person name="Jones K.M."/>
            <person name="Gansberger K."/>
            <person name="Moffat K."/>
            <person name="Hill J."/>
            <person name="Bera J."/>
            <person name="Fadrosh D."/>
            <person name="Jin S."/>
            <person name="Johri S."/>
            <person name="Kim M."/>
            <person name="Overton L."/>
            <person name="Reardon M."/>
            <person name="Tsitrin T."/>
            <person name="Vuong H."/>
            <person name="Weaver B."/>
            <person name="Ciecko A."/>
            <person name="Tallon L."/>
            <person name="Jackson J."/>
            <person name="Pai G."/>
            <person name="Aken S.V."/>
            <person name="Utterback T."/>
            <person name="Reidmuller S."/>
            <person name="Feldblyum T."/>
            <person name="Hsiao J."/>
            <person name="Zismann V."/>
            <person name="Iobst S."/>
            <person name="de Vazeille A.R."/>
            <person name="Buell C.R."/>
            <person name="Ying K."/>
            <person name="Li Y."/>
            <person name="Lu T."/>
            <person name="Huang Y."/>
            <person name="Zhao Q."/>
            <person name="Feng Q."/>
            <person name="Zhang L."/>
            <person name="Zhu J."/>
            <person name="Weng Q."/>
            <person name="Mu J."/>
            <person name="Lu Y."/>
            <person name="Fan D."/>
            <person name="Liu Y."/>
            <person name="Guan J."/>
            <person name="Zhang Y."/>
            <person name="Yu S."/>
            <person name="Liu X."/>
            <person name="Zhang Y."/>
            <person name="Hong G."/>
            <person name="Han B."/>
            <person name="Choisne N."/>
            <person name="Demange N."/>
            <person name="Orjeda G."/>
            <person name="Samain S."/>
            <person name="Cattolico L."/>
            <person name="Pelletier E."/>
            <person name="Couloux A."/>
            <person name="Segurens B."/>
            <person name="Wincker P."/>
            <person name="D'Hont A."/>
            <person name="Scarpelli C."/>
            <person name="Weissenbach J."/>
            <person name="Salanoubat M."/>
            <person name="Quetier F."/>
            <person name="Yu Y."/>
            <person name="Kim H.R."/>
            <person name="Rambo T."/>
            <person name="Currie J."/>
            <person name="Collura K."/>
            <person name="Luo M."/>
            <person name="Yang T."/>
            <person name="Ammiraju J.S.S."/>
            <person name="Engler F."/>
            <person name="Soderlund C."/>
            <person name="Wing R.A."/>
            <person name="Palmer L.E."/>
            <person name="de la Bastide M."/>
            <person name="Spiegel L."/>
            <person name="Nascimento L."/>
            <person name="Zutavern T."/>
            <person name="O'Shaughnessy A."/>
            <person name="Dike S."/>
            <person name="Dedhia N."/>
            <person name="Preston R."/>
            <person name="Balija V."/>
            <person name="McCombie W.R."/>
            <person name="Chow T."/>
            <person name="Chen H."/>
            <person name="Chung M."/>
            <person name="Chen C."/>
            <person name="Shaw J."/>
            <person name="Wu H."/>
            <person name="Hsiao K."/>
            <person name="Chao Y."/>
            <person name="Chu M."/>
            <person name="Cheng C."/>
            <person name="Hour A."/>
            <person name="Lee P."/>
            <person name="Lin S."/>
            <person name="Lin Y."/>
            <person name="Liou J."/>
            <person name="Liu S."/>
            <person name="Hsing Y."/>
            <person name="Raghuvanshi S."/>
            <person name="Mohanty A."/>
            <person name="Bharti A.K."/>
            <person name="Gaur A."/>
            <person name="Gupta V."/>
            <person name="Kumar D."/>
            <person name="Ravi V."/>
            <person name="Vij S."/>
            <person name="Kapur A."/>
            <person name="Khurana P."/>
            <person name="Khurana P."/>
            <person name="Khurana J.P."/>
            <person name="Tyagi A.K."/>
            <person name="Gaikwad K."/>
            <person name="Singh A."/>
            <person name="Dalal V."/>
            <person name="Srivastava S."/>
            <person name="Dixit A."/>
            <person name="Pal A.K."/>
            <person name="Ghazi I.A."/>
            <person name="Yadav M."/>
            <person name="Pandit A."/>
            <person name="Bhargava A."/>
            <person name="Sureshbabu K."/>
            <person name="Batra K."/>
            <person name="Sharma T.R."/>
            <person name="Mohapatra T."/>
            <person name="Singh N.K."/>
            <person name="Messing J."/>
            <person name="Nelson A.B."/>
            <person name="Fuks G."/>
            <person name="Kavchok S."/>
            <person name="Keizer G."/>
            <person name="Linton E."/>
            <person name="Llaca V."/>
            <person name="Song R."/>
            <person name="Tanyolac B."/>
            <person name="Young S."/>
            <person name="Ho-Il K."/>
            <person name="Hahn J.H."/>
            <person name="Sangsakoo G."/>
            <person name="Vanavichit A."/>
            <person name="de Mattos Luiz.A.T."/>
            <person name="Zimmer P.D."/>
            <person name="Malone G."/>
            <person name="Dellagostin O."/>
            <person name="de Oliveira A.C."/>
            <person name="Bevan M."/>
            <person name="Bancroft I."/>
            <person name="Minx P."/>
            <person name="Cordum H."/>
            <person name="Wilson R."/>
            <person name="Cheng Z."/>
            <person name="Jin W."/>
            <person name="Jiang J."/>
            <person name="Leong S.A."/>
            <person name="Iwama H."/>
            <person name="Gojobori T."/>
            <person name="Itoh T."/>
            <person name="Niimura Y."/>
            <person name="Fujii Y."/>
            <person name="Habara T."/>
            <person name="Sakai H."/>
            <person name="Sato Y."/>
            <person name="Wilson G."/>
            <person name="Kumar K."/>
            <person name="McCouch S."/>
            <person name="Juretic N."/>
            <person name="Hoen D."/>
            <person name="Wright S."/>
            <person name="Bruskiewich R."/>
            <person name="Bureau T."/>
            <person name="Miyao A."/>
            <person name="Hirochika H."/>
            <person name="Nishikawa T."/>
            <person name="Kadowaki K."/>
            <person name="Sugiura M."/>
            <person name="Burr B."/>
            <person name="Sasaki T."/>
        </authorList>
    </citation>
    <scope>NUCLEOTIDE SEQUENCE [LARGE SCALE GENOMIC DNA]</scope>
    <source>
        <strain evidence="3">cv. Nipponbare</strain>
    </source>
</reference>
<reference evidence="2 3" key="3">
    <citation type="journal article" date="2013" name="Rice">
        <title>Improvement of the Oryza sativa Nipponbare reference genome using next generation sequence and optical map data.</title>
        <authorList>
            <person name="Kawahara Y."/>
            <person name="de la Bastide M."/>
            <person name="Hamilton J.P."/>
            <person name="Kanamori H."/>
            <person name="McCombie W.R."/>
            <person name="Ouyang S."/>
            <person name="Schwartz D.C."/>
            <person name="Tanaka T."/>
            <person name="Wu J."/>
            <person name="Zhou S."/>
            <person name="Childs K.L."/>
            <person name="Davidson R.M."/>
            <person name="Lin H."/>
            <person name="Quesada-Ocampo L."/>
            <person name="Vaillancourt B."/>
            <person name="Sakai H."/>
            <person name="Lee S.S."/>
            <person name="Kim J."/>
            <person name="Numa H."/>
            <person name="Itoh T."/>
            <person name="Buell C.R."/>
            <person name="Matsumoto T."/>
        </authorList>
    </citation>
    <scope>NUCLEOTIDE SEQUENCE [LARGE SCALE GENOMIC DNA]</scope>
    <source>
        <strain evidence="3">cv. Nipponbare</strain>
    </source>
</reference>
<dbReference type="InParanoid" id="A0A0P0XWM6"/>
<dbReference type="OMA" id="NNHSRRW"/>
<sequence>HAIKQFPDTEVADTKDHPRGGQSKQSQGIQLVPLSLRHAIKRYLRDQDKAQMNLKVLLLSASFERTKGTCTELAATATGGVLIDDLRAPSGSEQQAARWKVRYAYGDIGLQYREYETVTYVASRMLAIYAACHRVLHEVQEQLSLLLLSSAR</sequence>
<dbReference type="Proteomes" id="UP000059680">
    <property type="component" value="Chromosome 10"/>
</dbReference>
<organism evidence="2 3">
    <name type="scientific">Oryza sativa subsp. japonica</name>
    <name type="common">Rice</name>
    <dbReference type="NCBI Taxonomy" id="39947"/>
    <lineage>
        <taxon>Eukaryota</taxon>
        <taxon>Viridiplantae</taxon>
        <taxon>Streptophyta</taxon>
        <taxon>Embryophyta</taxon>
        <taxon>Tracheophyta</taxon>
        <taxon>Spermatophyta</taxon>
        <taxon>Magnoliopsida</taxon>
        <taxon>Liliopsida</taxon>
        <taxon>Poales</taxon>
        <taxon>Poaceae</taxon>
        <taxon>BOP clade</taxon>
        <taxon>Oryzoideae</taxon>
        <taxon>Oryzeae</taxon>
        <taxon>Oryzinae</taxon>
        <taxon>Oryza</taxon>
        <taxon>Oryza sativa</taxon>
    </lineage>
</organism>
<dbReference type="PANTHER" id="PTHR21320:SF3">
    <property type="entry name" value="CYTOCHROME C OXIDASE ASSEMBLY PROTEIN COX11, MITOCHONDRIAL-RELATED"/>
    <property type="match status" value="1"/>
</dbReference>
<dbReference type="Gramene" id="Os10t0520950-00">
    <property type="protein sequence ID" value="Os10t0520950-00"/>
    <property type="gene ID" value="Os10g0520950"/>
</dbReference>
<reference evidence="2 3" key="2">
    <citation type="journal article" date="2013" name="Plant Cell Physiol.">
        <title>Rice Annotation Project Database (RAP-DB): an integrative and interactive database for rice genomics.</title>
        <authorList>
            <person name="Sakai H."/>
            <person name="Lee S.S."/>
            <person name="Tanaka T."/>
            <person name="Numa H."/>
            <person name="Kim J."/>
            <person name="Kawahara Y."/>
            <person name="Wakimoto H."/>
            <person name="Yang C.C."/>
            <person name="Iwamoto M."/>
            <person name="Abe T."/>
            <person name="Yamada Y."/>
            <person name="Muto A."/>
            <person name="Inokuchi H."/>
            <person name="Ikemura T."/>
            <person name="Matsumoto T."/>
            <person name="Sasaki T."/>
            <person name="Itoh T."/>
        </authorList>
    </citation>
    <scope>NUCLEOTIDE SEQUENCE [LARGE SCALE GENOMIC DNA]</scope>
    <source>
        <strain evidence="3">cv. Nipponbare</strain>
    </source>
</reference>
<evidence type="ECO:0000313" key="3">
    <source>
        <dbReference type="Proteomes" id="UP000059680"/>
    </source>
</evidence>
<gene>
    <name evidence="2" type="ordered locus">Os10g0520950</name>
    <name evidence="2" type="ORF">OSNPB_100520950</name>
</gene>
<accession>A0A0P0XWM6</accession>
<dbReference type="EMBL" id="AP014966">
    <property type="protein sequence ID" value="BAT11703.1"/>
    <property type="molecule type" value="Genomic_DNA"/>
</dbReference>
<evidence type="ECO:0000313" key="2">
    <source>
        <dbReference type="EMBL" id="BAT11703.1"/>
    </source>
</evidence>
<protein>
    <submittedName>
        <fullName evidence="2">Os10g0520950 protein</fullName>
    </submittedName>
</protein>
<dbReference type="AlphaFoldDB" id="A0A0P0XWM6"/>
<keyword evidence="3" id="KW-1185">Reference proteome</keyword>
<dbReference type="PaxDb" id="39947-A0A0P0XWM6"/>
<dbReference type="eggNOG" id="KOG2539">
    <property type="taxonomic scope" value="Eukaryota"/>
</dbReference>